<keyword evidence="2" id="KW-1185">Reference proteome</keyword>
<reference evidence="1" key="1">
    <citation type="submission" date="2021-03" db="EMBL/GenBank/DDBJ databases">
        <authorList>
            <person name="Tagirdzhanova G."/>
        </authorList>
    </citation>
    <scope>NUCLEOTIDE SEQUENCE</scope>
</reference>
<protein>
    <submittedName>
        <fullName evidence="1">Uncharacterized protein</fullName>
    </submittedName>
</protein>
<dbReference type="EMBL" id="CAJPDT010000125">
    <property type="protein sequence ID" value="CAF9939917.1"/>
    <property type="molecule type" value="Genomic_DNA"/>
</dbReference>
<name>A0A8H3PFV3_9LECA</name>
<comment type="caution">
    <text evidence="1">The sequence shown here is derived from an EMBL/GenBank/DDBJ whole genome shotgun (WGS) entry which is preliminary data.</text>
</comment>
<dbReference type="Proteomes" id="UP000664534">
    <property type="component" value="Unassembled WGS sequence"/>
</dbReference>
<gene>
    <name evidence="1" type="ORF">IMSHALPRED_001680</name>
</gene>
<evidence type="ECO:0000313" key="1">
    <source>
        <dbReference type="EMBL" id="CAF9939917.1"/>
    </source>
</evidence>
<dbReference type="OrthoDB" id="4367723at2759"/>
<proteinExistence type="predicted"/>
<dbReference type="AlphaFoldDB" id="A0A8H3PFV3"/>
<sequence length="449" mass="50939">MASSARLIASTRTTLPQSHPDSALFKALRLINQVPIEALLGHREEAESALFRLCRLFPAIPGPKASTIQKSQSVLPSVEQTTEVAPAFCQRLPPTQGCQPVSPSVEQTTKFAPAFFQRLQKQEKEIVAFLALSEAKAIGDIPADGSRIDDLVNPARSLEINYRKGLRRRSLALEYERWELVTHRTSKVTDLLCYLELKQIESNENLLQTLDQEQQKEKRKPRRNGYICSYVEDQPGFSDKRAVIKGIRNGIKILAFERLFKKPVVSAVISFAFGEFRDLRLEELPELKETLGNPSWISRILAEKESWYQRCFDKYDLCCRKLSRNKRRIELDSASLESKAKCRKHNADDGHETVDATLESLVYSPVTTCPIKSMQHHQLIPDNPPTTVSDAGAVALTTNGNVEYKEFADYYYMNMDILGDPRPFLHCEDWNFIRSTIPTPPPFLSPTNI</sequence>
<organism evidence="1 2">
    <name type="scientific">Imshaugia aleurites</name>
    <dbReference type="NCBI Taxonomy" id="172621"/>
    <lineage>
        <taxon>Eukaryota</taxon>
        <taxon>Fungi</taxon>
        <taxon>Dikarya</taxon>
        <taxon>Ascomycota</taxon>
        <taxon>Pezizomycotina</taxon>
        <taxon>Lecanoromycetes</taxon>
        <taxon>OSLEUM clade</taxon>
        <taxon>Lecanoromycetidae</taxon>
        <taxon>Lecanorales</taxon>
        <taxon>Lecanorineae</taxon>
        <taxon>Parmeliaceae</taxon>
        <taxon>Imshaugia</taxon>
    </lineage>
</organism>
<evidence type="ECO:0000313" key="2">
    <source>
        <dbReference type="Proteomes" id="UP000664534"/>
    </source>
</evidence>
<accession>A0A8H3PFV3</accession>